<gene>
    <name evidence="1" type="ORF">L6164_007632</name>
</gene>
<dbReference type="Proteomes" id="UP000828941">
    <property type="component" value="Chromosome 4"/>
</dbReference>
<reference evidence="1 2" key="1">
    <citation type="journal article" date="2022" name="DNA Res.">
        <title>Chromosomal-level genome assembly of the orchid tree Bauhinia variegata (Leguminosae; Cercidoideae) supports the allotetraploid origin hypothesis of Bauhinia.</title>
        <authorList>
            <person name="Zhong Y."/>
            <person name="Chen Y."/>
            <person name="Zheng D."/>
            <person name="Pang J."/>
            <person name="Liu Y."/>
            <person name="Luo S."/>
            <person name="Meng S."/>
            <person name="Qian L."/>
            <person name="Wei D."/>
            <person name="Dai S."/>
            <person name="Zhou R."/>
        </authorList>
    </citation>
    <scope>NUCLEOTIDE SEQUENCE [LARGE SCALE GENOMIC DNA]</scope>
    <source>
        <strain evidence="1">BV-YZ2020</strain>
    </source>
</reference>
<organism evidence="1 2">
    <name type="scientific">Bauhinia variegata</name>
    <name type="common">Purple orchid tree</name>
    <name type="synonym">Phanera variegata</name>
    <dbReference type="NCBI Taxonomy" id="167791"/>
    <lineage>
        <taxon>Eukaryota</taxon>
        <taxon>Viridiplantae</taxon>
        <taxon>Streptophyta</taxon>
        <taxon>Embryophyta</taxon>
        <taxon>Tracheophyta</taxon>
        <taxon>Spermatophyta</taxon>
        <taxon>Magnoliopsida</taxon>
        <taxon>eudicotyledons</taxon>
        <taxon>Gunneridae</taxon>
        <taxon>Pentapetalae</taxon>
        <taxon>rosids</taxon>
        <taxon>fabids</taxon>
        <taxon>Fabales</taxon>
        <taxon>Fabaceae</taxon>
        <taxon>Cercidoideae</taxon>
        <taxon>Cercideae</taxon>
        <taxon>Bauhiniinae</taxon>
        <taxon>Bauhinia</taxon>
    </lineage>
</organism>
<sequence length="139" mass="15054">MRPISYGSPSSATAGIRVWKSPIPYLFGGLALMLALISFALVILICSYRKRRRASQSSASASSSGEQDLKQAMPKISQETDSEPKILVIMAGEDMPTHLANPITNLPSTRYCTCEAEAQPERASSSSSRSTSEQRLTNN</sequence>
<proteinExistence type="predicted"/>
<comment type="caution">
    <text evidence="1">The sequence shown here is derived from an EMBL/GenBank/DDBJ whole genome shotgun (WGS) entry which is preliminary data.</text>
</comment>
<dbReference type="EMBL" id="CM039429">
    <property type="protein sequence ID" value="KAI4346762.1"/>
    <property type="molecule type" value="Genomic_DNA"/>
</dbReference>
<accession>A0ACB9PE59</accession>
<evidence type="ECO:0000313" key="2">
    <source>
        <dbReference type="Proteomes" id="UP000828941"/>
    </source>
</evidence>
<keyword evidence="2" id="KW-1185">Reference proteome</keyword>
<evidence type="ECO:0000313" key="1">
    <source>
        <dbReference type="EMBL" id="KAI4346762.1"/>
    </source>
</evidence>
<name>A0ACB9PE59_BAUVA</name>
<protein>
    <submittedName>
        <fullName evidence="1">Uncharacterized protein</fullName>
    </submittedName>
</protein>